<sequence length="120" mass="14259">MTNIVLETQESFYHYIERVATGSQTIADYLREDKIGEAIQLIVQFSEGVSWLTKVVELMENHKYTIDINFSNINPFLDEINNGIERQDYVIVADMFEYEIQPFFEEAKKKRFRMIEEDPH</sequence>
<dbReference type="Proteomes" id="UP000076476">
    <property type="component" value="Unassembled WGS sequence"/>
</dbReference>
<accession>A0A165Z9F7</accession>
<dbReference type="OrthoDB" id="1683192at2"/>
<keyword evidence="2" id="KW-1185">Reference proteome</keyword>
<dbReference type="EMBL" id="LWBR01000001">
    <property type="protein sequence ID" value="KZN98008.1"/>
    <property type="molecule type" value="Genomic_DNA"/>
</dbReference>
<dbReference type="RefSeq" id="WP_063386288.1">
    <property type="nucleotide sequence ID" value="NZ_LWBR01000001.1"/>
</dbReference>
<evidence type="ECO:0000313" key="2">
    <source>
        <dbReference type="Proteomes" id="UP000076476"/>
    </source>
</evidence>
<proteinExistence type="predicted"/>
<gene>
    <name evidence="1" type="ORF">AZI98_00245</name>
</gene>
<reference evidence="1 2" key="1">
    <citation type="submission" date="2016-04" db="EMBL/GenBank/DDBJ databases">
        <title>Draft genome sequence of Aeribacillus pallidus 8m3 from petroleum reservoir.</title>
        <authorList>
            <person name="Poltaraus A.B."/>
            <person name="Nazina T.N."/>
            <person name="Tourova T.P."/>
            <person name="Malakho S.M."/>
            <person name="Korshunova A.V."/>
            <person name="Sokolova D.S."/>
        </authorList>
    </citation>
    <scope>NUCLEOTIDE SEQUENCE [LARGE SCALE GENOMIC DNA]</scope>
    <source>
        <strain evidence="1 2">8m3</strain>
    </source>
</reference>
<organism evidence="1 2">
    <name type="scientific">Aeribacillus pallidus</name>
    <dbReference type="NCBI Taxonomy" id="33936"/>
    <lineage>
        <taxon>Bacteria</taxon>
        <taxon>Bacillati</taxon>
        <taxon>Bacillota</taxon>
        <taxon>Bacilli</taxon>
        <taxon>Bacillales</taxon>
        <taxon>Bacillaceae</taxon>
        <taxon>Aeribacillus</taxon>
    </lineage>
</organism>
<protein>
    <submittedName>
        <fullName evidence="1">Uncharacterized protein</fullName>
    </submittedName>
</protein>
<evidence type="ECO:0000313" key="1">
    <source>
        <dbReference type="EMBL" id="KZN98008.1"/>
    </source>
</evidence>
<name>A0A165Z9F7_9BACI</name>
<dbReference type="AlphaFoldDB" id="A0A165Z9F7"/>
<dbReference type="STRING" id="33936.AZI98_00245"/>
<comment type="caution">
    <text evidence="1">The sequence shown here is derived from an EMBL/GenBank/DDBJ whole genome shotgun (WGS) entry which is preliminary data.</text>
</comment>